<dbReference type="PANTHER" id="PTHR18896">
    <property type="entry name" value="PHOSPHOLIPASE D"/>
    <property type="match status" value="1"/>
</dbReference>
<evidence type="ECO:0000256" key="5">
    <source>
        <dbReference type="ARBA" id="ARBA00022801"/>
    </source>
</evidence>
<sequence>MVFLHGVLDVHIQKATNLANLDSCFLRFNKKDVSDPYVCMTLHTGEGEQWDYDIATTSIINNNLNPVWDQRFFIDLCHESSAITFTVWDKDLLSSDVIGSTTISAGQIVHNTDTSGAFKLGKDGKNSGNGVLHFSMTYYDKGSLPNKDSFEVPSCLFPLRSNCNVTLYQDTHCKKLPVSIENKDGGKYEPRSTWRDIHTAITEAKLLIYIVGWSVSVKTVLLRDEGDDNRTLGEILKEKSYQGVKVKLLLWDEMTSTDMKKGGAMNTEDNYTHVFFKGTNVDVFLQARDVKAEDIMATSKKPFTNFCFTHHQKTVVVDAPIEAKSDQRKLVAFVGGLDLTGGRYDTCEHPLFRTLVHEHENDFRNRMLPTLTSKSGPRQPWHDIHSRIEGPAALDVLNNFAERWKKSGKCFIAPLEKEKNLNMNFKVTAKDSWNVQMFRSINSDSLDFNIKNAEIGFRADIPVLKFKRGGEVDDSLHRAYLHNIRKARRFIYIENQYFMGSRHMWSEHKEGKSGNLIPLEIAIKIEEKIRDGERFTAYILIPMFPEGQPEAEVTQEILHKQVQTMRMMYGRIATAIKWYKVDAHPQDYLVFLCLANKEPPTVVPKQLQAPPEPENTLAFHNRRNMIYVHSKMAIFDDEYAIIGSANINDRSMSGSRDSEIAVGVYQPSYTAEGSFLSTGHVGQFRRALWAEHFGESAPVDVWDDPASLDCVKKVQALAEASLRAYITPGDHATPHHIMIYPLQV</sequence>
<dbReference type="GO" id="GO:0004630">
    <property type="term" value="F:phospholipase D activity"/>
    <property type="evidence" value="ECO:0007669"/>
    <property type="project" value="UniProtKB-EC"/>
</dbReference>
<organism evidence="10 11">
    <name type="scientific">Meganyctiphanes norvegica</name>
    <name type="common">Northern krill</name>
    <name type="synonym">Thysanopoda norvegica</name>
    <dbReference type="NCBI Taxonomy" id="48144"/>
    <lineage>
        <taxon>Eukaryota</taxon>
        <taxon>Metazoa</taxon>
        <taxon>Ecdysozoa</taxon>
        <taxon>Arthropoda</taxon>
        <taxon>Crustacea</taxon>
        <taxon>Multicrustacea</taxon>
        <taxon>Malacostraca</taxon>
        <taxon>Eumalacostraca</taxon>
        <taxon>Eucarida</taxon>
        <taxon>Euphausiacea</taxon>
        <taxon>Euphausiidae</taxon>
        <taxon>Meganyctiphanes</taxon>
    </lineage>
</organism>
<keyword evidence="7" id="KW-0443">Lipid metabolism</keyword>
<dbReference type="Gene3D" id="2.60.40.150">
    <property type="entry name" value="C2 domain"/>
    <property type="match status" value="1"/>
</dbReference>
<keyword evidence="6" id="KW-0442">Lipid degradation</keyword>
<accession>A0AAV2RLS1</accession>
<dbReference type="EC" id="3.1.4.4" evidence="3"/>
<dbReference type="SMART" id="SM00155">
    <property type="entry name" value="PLDc"/>
    <property type="match status" value="2"/>
</dbReference>
<proteinExistence type="inferred from homology"/>
<dbReference type="EMBL" id="CAXKWB010024865">
    <property type="protein sequence ID" value="CAL4126810.1"/>
    <property type="molecule type" value="Genomic_DNA"/>
</dbReference>
<dbReference type="AlphaFoldDB" id="A0AAV2RLS1"/>
<evidence type="ECO:0000256" key="7">
    <source>
        <dbReference type="ARBA" id="ARBA00023098"/>
    </source>
</evidence>
<dbReference type="SMART" id="SM00239">
    <property type="entry name" value="C2"/>
    <property type="match status" value="1"/>
</dbReference>
<dbReference type="Gene3D" id="3.30.870.10">
    <property type="entry name" value="Endonuclease Chain A"/>
    <property type="match status" value="2"/>
</dbReference>
<dbReference type="Proteomes" id="UP001497623">
    <property type="component" value="Unassembled WGS sequence"/>
</dbReference>
<evidence type="ECO:0000313" key="10">
    <source>
        <dbReference type="EMBL" id="CAL4126810.1"/>
    </source>
</evidence>
<feature type="domain" description="C2" evidence="8">
    <location>
        <begin position="1"/>
        <end position="118"/>
    </location>
</feature>
<evidence type="ECO:0000256" key="3">
    <source>
        <dbReference type="ARBA" id="ARBA00012027"/>
    </source>
</evidence>
<dbReference type="GO" id="GO:0005886">
    <property type="term" value="C:plasma membrane"/>
    <property type="evidence" value="ECO:0007669"/>
    <property type="project" value="TreeGrafter"/>
</dbReference>
<dbReference type="Pfam" id="PF00614">
    <property type="entry name" value="PLDc"/>
    <property type="match status" value="1"/>
</dbReference>
<comment type="cofactor">
    <cofactor evidence="1">
        <name>Ca(2+)</name>
        <dbReference type="ChEBI" id="CHEBI:29108"/>
    </cofactor>
</comment>
<keyword evidence="4" id="KW-0677">Repeat</keyword>
<comment type="similarity">
    <text evidence="2">Belongs to the phospholipase D family. C2-PLD subfamily.</text>
</comment>
<dbReference type="PROSITE" id="PS50035">
    <property type="entry name" value="PLD"/>
    <property type="match status" value="2"/>
</dbReference>
<evidence type="ECO:0000256" key="4">
    <source>
        <dbReference type="ARBA" id="ARBA00022737"/>
    </source>
</evidence>
<evidence type="ECO:0000256" key="2">
    <source>
        <dbReference type="ARBA" id="ARBA00010683"/>
    </source>
</evidence>
<dbReference type="InterPro" id="IPR015679">
    <property type="entry name" value="PLipase_D_fam"/>
</dbReference>
<gene>
    <name evidence="10" type="ORF">MNOR_LOCUS25713</name>
</gene>
<dbReference type="InterPro" id="IPR035892">
    <property type="entry name" value="C2_domain_sf"/>
</dbReference>
<dbReference type="PROSITE" id="PS50004">
    <property type="entry name" value="C2"/>
    <property type="match status" value="1"/>
</dbReference>
<dbReference type="SUPFAM" id="SSF56024">
    <property type="entry name" value="Phospholipase D/nuclease"/>
    <property type="match status" value="2"/>
</dbReference>
<keyword evidence="11" id="KW-1185">Reference proteome</keyword>
<dbReference type="InterPro" id="IPR001736">
    <property type="entry name" value="PLipase_D/transphosphatidylase"/>
</dbReference>
<keyword evidence="5" id="KW-0378">Hydrolase</keyword>
<feature type="domain" description="PLD phosphodiesterase" evidence="9">
    <location>
        <begin position="624"/>
        <end position="651"/>
    </location>
</feature>
<dbReference type="InterPro" id="IPR000008">
    <property type="entry name" value="C2_dom"/>
</dbReference>
<feature type="domain" description="PLD phosphodiesterase" evidence="9">
    <location>
        <begin position="306"/>
        <end position="343"/>
    </location>
</feature>
<comment type="caution">
    <text evidence="10">The sequence shown here is derived from an EMBL/GenBank/DDBJ whole genome shotgun (WGS) entry which is preliminary data.</text>
</comment>
<dbReference type="GO" id="GO:0009395">
    <property type="term" value="P:phospholipid catabolic process"/>
    <property type="evidence" value="ECO:0007669"/>
    <property type="project" value="TreeGrafter"/>
</dbReference>
<evidence type="ECO:0000256" key="1">
    <source>
        <dbReference type="ARBA" id="ARBA00001913"/>
    </source>
</evidence>
<dbReference type="Pfam" id="PF00168">
    <property type="entry name" value="C2"/>
    <property type="match status" value="1"/>
</dbReference>
<protein>
    <recommendedName>
        <fullName evidence="3">phospholipase D</fullName>
        <ecNumber evidence="3">3.1.4.4</ecNumber>
    </recommendedName>
</protein>
<evidence type="ECO:0000259" key="9">
    <source>
        <dbReference type="PROSITE" id="PS50035"/>
    </source>
</evidence>
<evidence type="ECO:0000256" key="6">
    <source>
        <dbReference type="ARBA" id="ARBA00022963"/>
    </source>
</evidence>
<reference evidence="10 11" key="1">
    <citation type="submission" date="2024-05" db="EMBL/GenBank/DDBJ databases">
        <authorList>
            <person name="Wallberg A."/>
        </authorList>
    </citation>
    <scope>NUCLEOTIDE SEQUENCE [LARGE SCALE GENOMIC DNA]</scope>
</reference>
<evidence type="ECO:0000259" key="8">
    <source>
        <dbReference type="PROSITE" id="PS50004"/>
    </source>
</evidence>
<feature type="non-terminal residue" evidence="10">
    <location>
        <position position="744"/>
    </location>
</feature>
<dbReference type="PANTHER" id="PTHR18896:SF60">
    <property type="entry name" value="PHOSPHOLIPASE D"/>
    <property type="match status" value="1"/>
</dbReference>
<dbReference type="SUPFAM" id="SSF49562">
    <property type="entry name" value="C2 domain (Calcium/lipid-binding domain, CaLB)"/>
    <property type="match status" value="1"/>
</dbReference>
<name>A0AAV2RLS1_MEGNR</name>
<evidence type="ECO:0000313" key="11">
    <source>
        <dbReference type="Proteomes" id="UP001497623"/>
    </source>
</evidence>